<dbReference type="PROSITE" id="PS00061">
    <property type="entry name" value="ADH_SHORT"/>
    <property type="match status" value="1"/>
</dbReference>
<proteinExistence type="inferred from homology"/>
<reference evidence="3" key="1">
    <citation type="submission" date="2021-01" db="EMBL/GenBank/DDBJ databases">
        <title>Ramlibacter sp. strain AW1 16S ribosomal RNA gene Genome sequencing and assembly.</title>
        <authorList>
            <person name="Kang M."/>
        </authorList>
    </citation>
    <scope>NUCLEOTIDE SEQUENCE</scope>
    <source>
        <strain evidence="3">AW1</strain>
    </source>
</reference>
<dbReference type="GO" id="GO:0016616">
    <property type="term" value="F:oxidoreductase activity, acting on the CH-OH group of donors, NAD or NADP as acceptor"/>
    <property type="evidence" value="ECO:0007669"/>
    <property type="project" value="TreeGrafter"/>
</dbReference>
<comment type="caution">
    <text evidence="3">The sequence shown here is derived from an EMBL/GenBank/DDBJ whole genome shotgun (WGS) entry which is preliminary data.</text>
</comment>
<comment type="similarity">
    <text evidence="1">Belongs to the short-chain dehydrogenases/reductases (SDR) family.</text>
</comment>
<protein>
    <submittedName>
        <fullName evidence="3">SDR family oxidoreductase</fullName>
    </submittedName>
</protein>
<dbReference type="Gene3D" id="3.40.50.720">
    <property type="entry name" value="NAD(P)-binding Rossmann-like Domain"/>
    <property type="match status" value="1"/>
</dbReference>
<dbReference type="InterPro" id="IPR036291">
    <property type="entry name" value="NAD(P)-bd_dom_sf"/>
</dbReference>
<keyword evidence="2" id="KW-0560">Oxidoreductase</keyword>
<name>A0A937D3I9_9BURK</name>
<accession>A0A937D3I9</accession>
<dbReference type="CDD" id="cd05233">
    <property type="entry name" value="SDR_c"/>
    <property type="match status" value="1"/>
</dbReference>
<dbReference type="SUPFAM" id="SSF51735">
    <property type="entry name" value="NAD(P)-binding Rossmann-fold domains"/>
    <property type="match status" value="1"/>
</dbReference>
<evidence type="ECO:0000313" key="4">
    <source>
        <dbReference type="Proteomes" id="UP000613011"/>
    </source>
</evidence>
<dbReference type="PRINTS" id="PR00080">
    <property type="entry name" value="SDRFAMILY"/>
</dbReference>
<dbReference type="PANTHER" id="PTHR42760:SF133">
    <property type="entry name" value="3-OXOACYL-[ACYL-CARRIER-PROTEIN] REDUCTASE"/>
    <property type="match status" value="1"/>
</dbReference>
<dbReference type="InterPro" id="IPR020904">
    <property type="entry name" value="Sc_DH/Rdtase_CS"/>
</dbReference>
<dbReference type="FunFam" id="3.40.50.720:FF:000084">
    <property type="entry name" value="Short-chain dehydrogenase reductase"/>
    <property type="match status" value="1"/>
</dbReference>
<dbReference type="Proteomes" id="UP000613011">
    <property type="component" value="Unassembled WGS sequence"/>
</dbReference>
<evidence type="ECO:0000256" key="2">
    <source>
        <dbReference type="ARBA" id="ARBA00023002"/>
    </source>
</evidence>
<dbReference type="InterPro" id="IPR002347">
    <property type="entry name" value="SDR_fam"/>
</dbReference>
<evidence type="ECO:0000256" key="1">
    <source>
        <dbReference type="ARBA" id="ARBA00006484"/>
    </source>
</evidence>
<dbReference type="EMBL" id="JAEQNA010000009">
    <property type="protein sequence ID" value="MBL0422719.1"/>
    <property type="molecule type" value="Genomic_DNA"/>
</dbReference>
<sequence length="253" mass="26897">MPENVLVTGGADSVGRVIAEAFAARGDRVHICDVDGAALARTLAENPALRGTVASVADAAQVDRVFEEARAGMGEVSVLVNNVGIGGPRAAIEDITPADWTRTLDTNLTGMLHAMQRAIPAMKAKRHGVIVNFSSASTRTRLPMRTAYVVSKMAVEGLTLNAARELGPFNVRCNAVLPGPIDNARMRGIVRAKADAEGRSVDEVQAEMLRFISMRCMVQPAEIADMVLFLASDAARKVTGELISVSGNAEWED</sequence>
<dbReference type="Pfam" id="PF13561">
    <property type="entry name" value="adh_short_C2"/>
    <property type="match status" value="1"/>
</dbReference>
<keyword evidence="4" id="KW-1185">Reference proteome</keyword>
<organism evidence="3 4">
    <name type="scientific">Ramlibacter aurantiacus</name>
    <dbReference type="NCBI Taxonomy" id="2801330"/>
    <lineage>
        <taxon>Bacteria</taxon>
        <taxon>Pseudomonadati</taxon>
        <taxon>Pseudomonadota</taxon>
        <taxon>Betaproteobacteria</taxon>
        <taxon>Burkholderiales</taxon>
        <taxon>Comamonadaceae</taxon>
        <taxon>Ramlibacter</taxon>
    </lineage>
</organism>
<evidence type="ECO:0000313" key="3">
    <source>
        <dbReference type="EMBL" id="MBL0422719.1"/>
    </source>
</evidence>
<dbReference type="PANTHER" id="PTHR42760">
    <property type="entry name" value="SHORT-CHAIN DEHYDROGENASES/REDUCTASES FAMILY MEMBER"/>
    <property type="match status" value="1"/>
</dbReference>
<gene>
    <name evidence="3" type="ORF">JI739_20460</name>
</gene>
<dbReference type="PRINTS" id="PR00081">
    <property type="entry name" value="GDHRDH"/>
</dbReference>
<dbReference type="AlphaFoldDB" id="A0A937D3I9"/>